<gene>
    <name evidence="7" type="ORF">CHM34_03575</name>
</gene>
<dbReference type="SUPFAM" id="SSF46458">
    <property type="entry name" value="Globin-like"/>
    <property type="match status" value="1"/>
</dbReference>
<dbReference type="EMBL" id="NOWF01000002">
    <property type="protein sequence ID" value="OYD08876.1"/>
    <property type="molecule type" value="Genomic_DNA"/>
</dbReference>
<sequence length="147" mass="17051">MLNGTQGEEQVWLGQSSHFSTKEEPSLGYKSLYDELGGEKAITAVVNEFYDRMIDDDRVRHYFVHTNTDRLRKHQISFFVSHLLGGPKEYKGSTLRMAHQGLNITFDAYEIAIKHLNRSLIKYNVPLDIRVKVEAFLRTMKPHIINK</sequence>
<keyword evidence="4 5" id="KW-0408">Iron</keyword>
<feature type="binding site" description="distal binding residue" evidence="5">
    <location>
        <position position="74"/>
    </location>
    <ligand>
        <name>heme</name>
        <dbReference type="ChEBI" id="CHEBI:30413"/>
    </ligand>
    <ligandPart>
        <name>Fe</name>
        <dbReference type="ChEBI" id="CHEBI:18248"/>
    </ligandPart>
</feature>
<evidence type="ECO:0000256" key="3">
    <source>
        <dbReference type="ARBA" id="ARBA00022723"/>
    </source>
</evidence>
<evidence type="ECO:0008006" key="9">
    <source>
        <dbReference type="Google" id="ProtNLM"/>
    </source>
</evidence>
<evidence type="ECO:0000256" key="6">
    <source>
        <dbReference type="SAM" id="MobiDB-lite"/>
    </source>
</evidence>
<dbReference type="GO" id="GO:0020037">
    <property type="term" value="F:heme binding"/>
    <property type="evidence" value="ECO:0007669"/>
    <property type="project" value="InterPro"/>
</dbReference>
<dbReference type="InterPro" id="IPR009050">
    <property type="entry name" value="Globin-like_sf"/>
</dbReference>
<dbReference type="Gene3D" id="1.10.490.10">
    <property type="entry name" value="Globins"/>
    <property type="match status" value="1"/>
</dbReference>
<feature type="binding site" description="distal binding residue" evidence="5">
    <location>
        <position position="99"/>
    </location>
    <ligand>
        <name>heme</name>
        <dbReference type="ChEBI" id="CHEBI:30413"/>
    </ligand>
    <ligandPart>
        <name>Fe</name>
        <dbReference type="ChEBI" id="CHEBI:18248"/>
    </ligandPart>
</feature>
<evidence type="ECO:0000256" key="2">
    <source>
        <dbReference type="ARBA" id="ARBA00022617"/>
    </source>
</evidence>
<dbReference type="InterPro" id="IPR012292">
    <property type="entry name" value="Globin/Proto"/>
</dbReference>
<protein>
    <recommendedName>
        <fullName evidence="9">Group 1 truncated hemoglobin</fullName>
    </recommendedName>
</protein>
<feature type="compositionally biased region" description="Polar residues" evidence="6">
    <location>
        <begin position="1"/>
        <end position="19"/>
    </location>
</feature>
<evidence type="ECO:0000313" key="8">
    <source>
        <dbReference type="Proteomes" id="UP000215459"/>
    </source>
</evidence>
<reference evidence="7 8" key="1">
    <citation type="submission" date="2017-07" db="EMBL/GenBank/DDBJ databases">
        <title>The genome sequence of Paludifilum halophilum highlights mechanisms for microbial adaptation to high salt environemnts.</title>
        <authorList>
            <person name="Belbahri L."/>
        </authorList>
    </citation>
    <scope>NUCLEOTIDE SEQUENCE [LARGE SCALE GENOMIC DNA]</scope>
    <source>
        <strain evidence="7 8">DSM 102817</strain>
    </source>
</reference>
<evidence type="ECO:0000256" key="1">
    <source>
        <dbReference type="ARBA" id="ARBA00022448"/>
    </source>
</evidence>
<dbReference type="GO" id="GO:0046872">
    <property type="term" value="F:metal ion binding"/>
    <property type="evidence" value="ECO:0007669"/>
    <property type="project" value="UniProtKB-KW"/>
</dbReference>
<keyword evidence="3 5" id="KW-0479">Metal-binding</keyword>
<evidence type="ECO:0000256" key="4">
    <source>
        <dbReference type="ARBA" id="ARBA00023004"/>
    </source>
</evidence>
<dbReference type="InterPro" id="IPR001486">
    <property type="entry name" value="Hemoglobin_trunc"/>
</dbReference>
<evidence type="ECO:0000313" key="7">
    <source>
        <dbReference type="EMBL" id="OYD08876.1"/>
    </source>
</evidence>
<evidence type="ECO:0000256" key="5">
    <source>
        <dbReference type="PIRSR" id="PIRSR601486-1"/>
    </source>
</evidence>
<dbReference type="GO" id="GO:0019825">
    <property type="term" value="F:oxygen binding"/>
    <property type="evidence" value="ECO:0007669"/>
    <property type="project" value="InterPro"/>
</dbReference>
<dbReference type="Pfam" id="PF01152">
    <property type="entry name" value="Bac_globin"/>
    <property type="match status" value="1"/>
</dbReference>
<dbReference type="OrthoDB" id="9795814at2"/>
<organism evidence="7 8">
    <name type="scientific">Paludifilum halophilum</name>
    <dbReference type="NCBI Taxonomy" id="1642702"/>
    <lineage>
        <taxon>Bacteria</taxon>
        <taxon>Bacillati</taxon>
        <taxon>Bacillota</taxon>
        <taxon>Bacilli</taxon>
        <taxon>Bacillales</taxon>
        <taxon>Thermoactinomycetaceae</taxon>
        <taxon>Paludifilum</taxon>
    </lineage>
</organism>
<dbReference type="Proteomes" id="UP000215459">
    <property type="component" value="Unassembled WGS sequence"/>
</dbReference>
<dbReference type="AlphaFoldDB" id="A0A235B9C5"/>
<comment type="caution">
    <text evidence="7">The sequence shown here is derived from an EMBL/GenBank/DDBJ whole genome shotgun (WGS) entry which is preliminary data.</text>
</comment>
<keyword evidence="2 5" id="KW-0349">Heme</keyword>
<keyword evidence="8" id="KW-1185">Reference proteome</keyword>
<feature type="region of interest" description="Disordered" evidence="6">
    <location>
        <begin position="1"/>
        <end position="23"/>
    </location>
</feature>
<accession>A0A235B9C5</accession>
<dbReference type="CDD" id="cd00454">
    <property type="entry name" value="TrHb1_N"/>
    <property type="match status" value="1"/>
</dbReference>
<proteinExistence type="predicted"/>
<name>A0A235B9C5_9BACL</name>
<keyword evidence="1" id="KW-0813">Transport</keyword>